<dbReference type="InterPro" id="IPR011048">
    <property type="entry name" value="Haem_d1_sf"/>
</dbReference>
<evidence type="ECO:0000313" key="3">
    <source>
        <dbReference type="EMBL" id="MBB5119350.1"/>
    </source>
</evidence>
<keyword evidence="3" id="KW-0238">DNA-binding</keyword>
<evidence type="ECO:0000256" key="1">
    <source>
        <dbReference type="SAM" id="MobiDB-lite"/>
    </source>
</evidence>
<gene>
    <name evidence="3" type="ORF">FHS36_002783</name>
</gene>
<dbReference type="Gene3D" id="2.130.10.10">
    <property type="entry name" value="YVTN repeat-like/Quinoprotein amine dehydrogenase"/>
    <property type="match status" value="1"/>
</dbReference>
<dbReference type="SUPFAM" id="SSF51004">
    <property type="entry name" value="C-terminal (heme d1) domain of cytochrome cd1-nitrite reductase"/>
    <property type="match status" value="1"/>
</dbReference>
<dbReference type="InterPro" id="IPR046538">
    <property type="entry name" value="DUF6603"/>
</dbReference>
<organism evidence="3 4">
    <name type="scientific">Streptomyces eurocidicus</name>
    <name type="common">Streptoverticillium eurocidicus</name>
    <dbReference type="NCBI Taxonomy" id="66423"/>
    <lineage>
        <taxon>Bacteria</taxon>
        <taxon>Bacillati</taxon>
        <taxon>Actinomycetota</taxon>
        <taxon>Actinomycetes</taxon>
        <taxon>Kitasatosporales</taxon>
        <taxon>Streptomycetaceae</taxon>
        <taxon>Streptomyces</taxon>
    </lineage>
</organism>
<evidence type="ECO:0000313" key="4">
    <source>
        <dbReference type="Proteomes" id="UP000528608"/>
    </source>
</evidence>
<accession>A0A7W8B9N9</accession>
<dbReference type="PANTHER" id="PTHR47197:SF3">
    <property type="entry name" value="DIHYDRO-HEME D1 DEHYDROGENASE"/>
    <property type="match status" value="1"/>
</dbReference>
<proteinExistence type="predicted"/>
<dbReference type="RefSeq" id="WP_102920003.1">
    <property type="nucleotide sequence ID" value="NZ_JACHJF010000007.1"/>
</dbReference>
<sequence length="1575" mass="164086">MAVTAMTVGELKEWLKTLSPPTQELLLPDGLPDNLGDQGALKNAVNPGALSDWFTMGTALTTLVPDPDNLCVTGIIATESPNLSLWFFSDEEGDPDGATVTGVQFGLSLKSHPVMSVFSALGLQDLILAYEIRVLDGAAVHGLSAQAKLTTGGDPLLITCALDFEARQTGYEFVVEPEAGGEWHVAEALFGLFGVAPPPVLAGIALKRLVLAYDHGQDSTGFRVEVDADFPLGGLAAGLDVKVALAKSGGSRTYDQEYEARLVLGVPAQGGGDDTVRTLTFDIKDAQHAEFSATCEDSKGVSFADLAGLLGVAEPPEFLTDLVISGLTVGYASARRSIVLAAKEENGGSLVVVSDRPKDGTRAYVVRAGVGLDAKLSDLPLLQGQIPEGQDLGVCGLGVLLTSDELTADRITELNKALAASDGALPLLPADGLGKGPAFTVDLRLPGHSENTSVVVRGDGEKTRAAAEAPARPRLITQDGTPVAGGVTGNTAAGPTGLPLVAWLKVQRDIGPLHLGRVGVGFADDTVWVLFDASLGMAGLTVGVDGLGIGIPLSHPVPPEFRLDGLSVGYSRPPLSIKGALANRPPDDTYSTLIEGALSVTAEEFGLTALGAYARTKQHPDQPSLFLFGKVNGEFGGPPPVQITGIMAGFGLNTDLRLPEGDQVLDFPFLADMSSSETDPLVVLGNLMGGQDAWVRPASGQLWFAAGLEFKVFEFVTGQALLVLEVGDDFAVAVLGTAEARFPKEPSLPAYAKVRLGLSAKYRASEGVLKLTAQLAPGSFLLSEDCVLTGGFALYTWFDGAHAGDFVLTLGGYYPGYPVPGHYPQVPRLGFNWPVTSELTLSGGSYFALTPGAVMAGGALDVNFRSGDLHAWLTAHANILIEWAPFHFDAEIDVSIGVSFVLDLWLVRETISVEVGASLHLWGPPTGGEVTVHLWFISFTIGFGDGSASGDKAAPWSDVVKQLPAAQDAVRLVPMDGLTPVDSKDEPELWTVSTGVFSFAVRTAVPVGKLRLGDERHTIDGTDVDIRPLRAGGEQLDSTLTVTLTKGSTAQDLSTWTAAPNVASLPAALWGKYDGKLTTGSAQRVDGQLTGVDLRLPRPTPGSTPGPVKAGTIAHDDRTPNGKLPLTRPGVVRAVTAVESAPVRVEAPRPVTVGLVAGTAPAPEVRASTAAVTAGRTGALVDQSRDRLFAAMDYLDVSPGTNERLTATDGLVAGDVDVKPAPPVPGTPTASERLYVLGAASVTPVDAQSLTVYDPITLKNAGSAYLSVRPDGTRLVTAALSSQHVESFDTTANPPGAAVDLNGASPAWLPQNTRGLAFSPDAGWDHAYATYAQPDQMVLLTFRNGAPVAGHTYGTLASDRVTITEPADVVPALPWDKTVYIALPQDDTVAKVDVGNMDNPTAQAYFPAGPSPTRLAVDPRGRWVYALNPARSTVTVIDVAAKSIATTLRTGTDPSALAASADGERLYVANAVTGTVSVFDTSGDLPREAAEPVWVGAGPIALAVSAEGDRLYVAREKVRQVRVVDVASDQPVLLPVTVPLEDDPVALAVTVPPTVTVTGIPATPSVTRITEGGAA</sequence>
<dbReference type="GO" id="GO:0003677">
    <property type="term" value="F:DNA binding"/>
    <property type="evidence" value="ECO:0007669"/>
    <property type="project" value="UniProtKB-KW"/>
</dbReference>
<dbReference type="Pfam" id="PF20248">
    <property type="entry name" value="DUF6603"/>
    <property type="match status" value="1"/>
</dbReference>
<reference evidence="3 4" key="1">
    <citation type="submission" date="2020-08" db="EMBL/GenBank/DDBJ databases">
        <title>Genomic Encyclopedia of Type Strains, Phase III (KMG-III): the genomes of soil and plant-associated and newly described type strains.</title>
        <authorList>
            <person name="Whitman W."/>
        </authorList>
    </citation>
    <scope>NUCLEOTIDE SEQUENCE [LARGE SCALE GENOMIC DNA]</scope>
    <source>
        <strain evidence="3 4">CECT 3259</strain>
    </source>
</reference>
<evidence type="ECO:0000259" key="2">
    <source>
        <dbReference type="Pfam" id="PF20248"/>
    </source>
</evidence>
<dbReference type="InterPro" id="IPR051200">
    <property type="entry name" value="Host-pathogen_enzymatic-act"/>
</dbReference>
<feature type="region of interest" description="Disordered" evidence="1">
    <location>
        <begin position="1095"/>
        <end position="1126"/>
    </location>
</feature>
<dbReference type="EMBL" id="JACHJF010000007">
    <property type="protein sequence ID" value="MBB5119350.1"/>
    <property type="molecule type" value="Genomic_DNA"/>
</dbReference>
<comment type="caution">
    <text evidence="3">The sequence shown here is derived from an EMBL/GenBank/DDBJ whole genome shotgun (WGS) entry which is preliminary data.</text>
</comment>
<feature type="domain" description="DUF6603" evidence="2">
    <location>
        <begin position="506"/>
        <end position="983"/>
    </location>
</feature>
<protein>
    <submittedName>
        <fullName evidence="3">DNA-binding beta-propeller fold protein YncE</fullName>
    </submittedName>
</protein>
<dbReference type="Proteomes" id="UP000528608">
    <property type="component" value="Unassembled WGS sequence"/>
</dbReference>
<dbReference type="PANTHER" id="PTHR47197">
    <property type="entry name" value="PROTEIN NIRF"/>
    <property type="match status" value="1"/>
</dbReference>
<dbReference type="InterPro" id="IPR015943">
    <property type="entry name" value="WD40/YVTN_repeat-like_dom_sf"/>
</dbReference>
<name>A0A7W8B9N9_STREU</name>
<dbReference type="OrthoDB" id="535891at2"/>